<dbReference type="Pfam" id="PF13495">
    <property type="entry name" value="Phage_int_SAM_4"/>
    <property type="match status" value="1"/>
</dbReference>
<evidence type="ECO:0000313" key="9">
    <source>
        <dbReference type="Proteomes" id="UP000198846"/>
    </source>
</evidence>
<dbReference type="RefSeq" id="WP_092135478.1">
    <property type="nucleotide sequence ID" value="NZ_FNQK01000016.1"/>
</dbReference>
<dbReference type="PANTHER" id="PTHR30349">
    <property type="entry name" value="PHAGE INTEGRASE-RELATED"/>
    <property type="match status" value="1"/>
</dbReference>
<proteinExistence type="inferred from homology"/>
<dbReference type="InterPro" id="IPR011010">
    <property type="entry name" value="DNA_brk_join_enz"/>
</dbReference>
<evidence type="ECO:0000256" key="4">
    <source>
        <dbReference type="ARBA" id="ARBA00023172"/>
    </source>
</evidence>
<keyword evidence="9" id="KW-1185">Reference proteome</keyword>
<evidence type="ECO:0000259" key="6">
    <source>
        <dbReference type="PROSITE" id="PS51898"/>
    </source>
</evidence>
<dbReference type="InterPro" id="IPR002104">
    <property type="entry name" value="Integrase_catalytic"/>
</dbReference>
<dbReference type="InterPro" id="IPR044068">
    <property type="entry name" value="CB"/>
</dbReference>
<feature type="domain" description="Core-binding (CB)" evidence="7">
    <location>
        <begin position="97"/>
        <end position="180"/>
    </location>
</feature>
<dbReference type="SUPFAM" id="SSF56349">
    <property type="entry name" value="DNA breaking-rejoining enzymes"/>
    <property type="match status" value="1"/>
</dbReference>
<evidence type="ECO:0000256" key="1">
    <source>
        <dbReference type="ARBA" id="ARBA00008857"/>
    </source>
</evidence>
<dbReference type="Gene3D" id="1.10.443.10">
    <property type="entry name" value="Intergrase catalytic core"/>
    <property type="match status" value="1"/>
</dbReference>
<evidence type="ECO:0000259" key="7">
    <source>
        <dbReference type="PROSITE" id="PS51900"/>
    </source>
</evidence>
<dbReference type="Pfam" id="PF00589">
    <property type="entry name" value="Phage_integrase"/>
    <property type="match status" value="1"/>
</dbReference>
<gene>
    <name evidence="8" type="ORF">SAMN04487990_11610</name>
</gene>
<comment type="similarity">
    <text evidence="1">Belongs to the 'phage' integrase family.</text>
</comment>
<dbReference type="STRING" id="283786.SAMN04487990_11610"/>
<sequence>MAQLPVISLFIIEHKKVRQLVLRFPYNTDLITILRGIEGAKWSKTLRAWYLKYSPTNETVIHEAFNGIAQLDTSQLFDAAAEKPAAFPVKRNRTLGPEQRQLLNGFYKYLVGKRYSKSTIDTYLYFVADFIEFQSGRDLTTLTVRDVELFIESVFIKRKYSVSTQRQFISAIKQFSRFYPNTEISDLELTRPRKSRILPTVLSQEEMLLIISYTKNLKHRAVLALIYSCGLRISELIQLKLEHINIQRKQVFIRTAKGRKDRYVTLADSFLPLLHNYLITYRPEVYFVEGSKGGMYSASSVRKFLTKSCKAAHIKRHVTPHTLRHSYATHLIENGVGLRHIQELLGHAKPETTMIYTHVARKDLLEIKSPLDLAITHLRTTDKAEQNFLLS</sequence>
<dbReference type="PROSITE" id="PS51900">
    <property type="entry name" value="CB"/>
    <property type="match status" value="1"/>
</dbReference>
<evidence type="ECO:0000256" key="5">
    <source>
        <dbReference type="PROSITE-ProRule" id="PRU01248"/>
    </source>
</evidence>
<dbReference type="InterPro" id="IPR010998">
    <property type="entry name" value="Integrase_recombinase_N"/>
</dbReference>
<dbReference type="OrthoDB" id="9801717at2"/>
<dbReference type="GO" id="GO:0015074">
    <property type="term" value="P:DNA integration"/>
    <property type="evidence" value="ECO:0007669"/>
    <property type="project" value="UniProtKB-KW"/>
</dbReference>
<dbReference type="GO" id="GO:0003677">
    <property type="term" value="F:DNA binding"/>
    <property type="evidence" value="ECO:0007669"/>
    <property type="project" value="UniProtKB-UniRule"/>
</dbReference>
<accession>A0A1H4BSY9</accession>
<evidence type="ECO:0000256" key="2">
    <source>
        <dbReference type="ARBA" id="ARBA00022908"/>
    </source>
</evidence>
<feature type="domain" description="Tyr recombinase" evidence="6">
    <location>
        <begin position="197"/>
        <end position="369"/>
    </location>
</feature>
<protein>
    <submittedName>
        <fullName evidence="8">Site-specific recombinase XerD</fullName>
    </submittedName>
</protein>
<reference evidence="9" key="1">
    <citation type="submission" date="2016-10" db="EMBL/GenBank/DDBJ databases">
        <authorList>
            <person name="Varghese N."/>
            <person name="Submissions S."/>
        </authorList>
    </citation>
    <scope>NUCLEOTIDE SEQUENCE [LARGE SCALE GENOMIC DNA]</scope>
    <source>
        <strain evidence="9">DSM 23842</strain>
    </source>
</reference>
<dbReference type="AlphaFoldDB" id="A0A1H4BSY9"/>
<keyword evidence="2" id="KW-0229">DNA integration</keyword>
<dbReference type="InterPro" id="IPR050090">
    <property type="entry name" value="Tyrosine_recombinase_XerCD"/>
</dbReference>
<evidence type="ECO:0000313" key="8">
    <source>
        <dbReference type="EMBL" id="SEA51229.1"/>
    </source>
</evidence>
<dbReference type="InterPro" id="IPR013762">
    <property type="entry name" value="Integrase-like_cat_sf"/>
</dbReference>
<keyword evidence="4" id="KW-0233">DNA recombination</keyword>
<dbReference type="Gene3D" id="1.10.150.130">
    <property type="match status" value="1"/>
</dbReference>
<dbReference type="Proteomes" id="UP000198846">
    <property type="component" value="Unassembled WGS sequence"/>
</dbReference>
<name>A0A1H4BSY9_BIZPA</name>
<organism evidence="8 9">
    <name type="scientific">Bizionia paragorgiae</name>
    <dbReference type="NCBI Taxonomy" id="283786"/>
    <lineage>
        <taxon>Bacteria</taxon>
        <taxon>Pseudomonadati</taxon>
        <taxon>Bacteroidota</taxon>
        <taxon>Flavobacteriia</taxon>
        <taxon>Flavobacteriales</taxon>
        <taxon>Flavobacteriaceae</taxon>
        <taxon>Bizionia</taxon>
    </lineage>
</organism>
<evidence type="ECO:0000256" key="3">
    <source>
        <dbReference type="ARBA" id="ARBA00023125"/>
    </source>
</evidence>
<keyword evidence="3 5" id="KW-0238">DNA-binding</keyword>
<dbReference type="PANTHER" id="PTHR30349:SF41">
    <property type="entry name" value="INTEGRASE_RECOMBINASE PROTEIN MJ0367-RELATED"/>
    <property type="match status" value="1"/>
</dbReference>
<dbReference type="EMBL" id="FNQK01000016">
    <property type="protein sequence ID" value="SEA51229.1"/>
    <property type="molecule type" value="Genomic_DNA"/>
</dbReference>
<dbReference type="InterPro" id="IPR004107">
    <property type="entry name" value="Integrase_SAM-like_N"/>
</dbReference>
<dbReference type="GO" id="GO:0006310">
    <property type="term" value="P:DNA recombination"/>
    <property type="evidence" value="ECO:0007669"/>
    <property type="project" value="UniProtKB-KW"/>
</dbReference>
<dbReference type="PROSITE" id="PS51898">
    <property type="entry name" value="TYR_RECOMBINASE"/>
    <property type="match status" value="1"/>
</dbReference>